<gene>
    <name evidence="1" type="ORF">ILUMI_02523</name>
</gene>
<dbReference type="EMBL" id="VTPC01000962">
    <property type="protein sequence ID" value="KAF2903656.1"/>
    <property type="molecule type" value="Genomic_DNA"/>
</dbReference>
<comment type="caution">
    <text evidence="1">The sequence shown here is derived from an EMBL/GenBank/DDBJ whole genome shotgun (WGS) entry which is preliminary data.</text>
</comment>
<name>A0A8K0DGB0_IGNLU</name>
<dbReference type="Proteomes" id="UP000801492">
    <property type="component" value="Unassembled WGS sequence"/>
</dbReference>
<evidence type="ECO:0000313" key="2">
    <source>
        <dbReference type="Proteomes" id="UP000801492"/>
    </source>
</evidence>
<proteinExistence type="predicted"/>
<protein>
    <submittedName>
        <fullName evidence="1">Uncharacterized protein</fullName>
    </submittedName>
</protein>
<evidence type="ECO:0000313" key="1">
    <source>
        <dbReference type="EMBL" id="KAF2903656.1"/>
    </source>
</evidence>
<dbReference type="OrthoDB" id="6781856at2759"/>
<sequence length="154" mass="17503">MCAGEDEAIIAAYGPNKDATVPEKGQFFNQLQETIDEYRGNVMVMEDLNGRMGSNNVAYEEVGVMDVGVRRGMELGTDNYFLEVKLKMLDGGKVANRNCKKRPVNREPKFEMNYCKLRSPEVREEFIQAVEQEVASQAEVRGEARLVKLWKAFK</sequence>
<reference evidence="1" key="1">
    <citation type="submission" date="2019-08" db="EMBL/GenBank/DDBJ databases">
        <title>The genome of the North American firefly Photinus pyralis.</title>
        <authorList>
            <consortium name="Photinus pyralis genome working group"/>
            <person name="Fallon T.R."/>
            <person name="Sander Lower S.E."/>
            <person name="Weng J.-K."/>
        </authorList>
    </citation>
    <scope>NUCLEOTIDE SEQUENCE</scope>
    <source>
        <strain evidence="1">TRF0915ILg1</strain>
        <tissue evidence="1">Whole body</tissue>
    </source>
</reference>
<dbReference type="AlphaFoldDB" id="A0A8K0DGB0"/>
<organism evidence="1 2">
    <name type="scientific">Ignelater luminosus</name>
    <name type="common">Cucubano</name>
    <name type="synonym">Pyrophorus luminosus</name>
    <dbReference type="NCBI Taxonomy" id="2038154"/>
    <lineage>
        <taxon>Eukaryota</taxon>
        <taxon>Metazoa</taxon>
        <taxon>Ecdysozoa</taxon>
        <taxon>Arthropoda</taxon>
        <taxon>Hexapoda</taxon>
        <taxon>Insecta</taxon>
        <taxon>Pterygota</taxon>
        <taxon>Neoptera</taxon>
        <taxon>Endopterygota</taxon>
        <taxon>Coleoptera</taxon>
        <taxon>Polyphaga</taxon>
        <taxon>Elateriformia</taxon>
        <taxon>Elateroidea</taxon>
        <taxon>Elateridae</taxon>
        <taxon>Agrypninae</taxon>
        <taxon>Pyrophorini</taxon>
        <taxon>Ignelater</taxon>
    </lineage>
</organism>
<accession>A0A8K0DGB0</accession>
<keyword evidence="2" id="KW-1185">Reference proteome</keyword>